<dbReference type="InterPro" id="IPR042175">
    <property type="entry name" value="Cell/Rod_MreC_2"/>
</dbReference>
<dbReference type="AlphaFoldDB" id="A0A1Q2LJM2"/>
<dbReference type="Gene3D" id="2.40.10.350">
    <property type="entry name" value="Rod shape-determining protein MreC, domain 2"/>
    <property type="match status" value="1"/>
</dbReference>
<gene>
    <name evidence="2" type="ORF">XJ32_11225</name>
</gene>
<dbReference type="KEGG" id="hbl:XJ32_11225"/>
<dbReference type="GO" id="GO:0008360">
    <property type="term" value="P:regulation of cell shape"/>
    <property type="evidence" value="ECO:0007669"/>
    <property type="project" value="InterPro"/>
</dbReference>
<reference evidence="2 3" key="1">
    <citation type="submission" date="2017-02" db="EMBL/GenBank/DDBJ databases">
        <title>Whole genome sequencing of Helicobacter bilis strain AAQJH.</title>
        <authorList>
            <person name="Conlan S."/>
            <person name="Thomas P.J."/>
            <person name="Mullikin J."/>
            <person name="Palmore T.N."/>
            <person name="Frank K.M."/>
            <person name="Segre J.A."/>
        </authorList>
    </citation>
    <scope>NUCLEOTIDE SEQUENCE [LARGE SCALE GENOMIC DNA]</scope>
    <source>
        <strain evidence="2 3">AAQJH</strain>
    </source>
</reference>
<feature type="domain" description="Rod shape-determining protein MreC beta-barrel core" evidence="1">
    <location>
        <begin position="160"/>
        <end position="250"/>
    </location>
</feature>
<name>A0A1Q2LJM2_9HELI</name>
<dbReference type="RefSeq" id="WP_077389862.1">
    <property type="nucleotide sequence ID" value="NZ_CAUWGD010000039.1"/>
</dbReference>
<protein>
    <submittedName>
        <fullName evidence="2">Rod shape-determining protein MreC</fullName>
    </submittedName>
</protein>
<dbReference type="EMBL" id="CP019645">
    <property type="protein sequence ID" value="AQQ60551.1"/>
    <property type="molecule type" value="Genomic_DNA"/>
</dbReference>
<dbReference type="InterPro" id="IPR007221">
    <property type="entry name" value="MreC"/>
</dbReference>
<dbReference type="PANTHER" id="PTHR34138:SF1">
    <property type="entry name" value="CELL SHAPE-DETERMINING PROTEIN MREC"/>
    <property type="match status" value="1"/>
</dbReference>
<dbReference type="GO" id="GO:0005886">
    <property type="term" value="C:plasma membrane"/>
    <property type="evidence" value="ECO:0007669"/>
    <property type="project" value="TreeGrafter"/>
</dbReference>
<evidence type="ECO:0000259" key="1">
    <source>
        <dbReference type="Pfam" id="PF04085"/>
    </source>
</evidence>
<organism evidence="2 3">
    <name type="scientific">Helicobacter bilis</name>
    <dbReference type="NCBI Taxonomy" id="37372"/>
    <lineage>
        <taxon>Bacteria</taxon>
        <taxon>Pseudomonadati</taxon>
        <taxon>Campylobacterota</taxon>
        <taxon>Epsilonproteobacteria</taxon>
        <taxon>Campylobacterales</taxon>
        <taxon>Helicobacteraceae</taxon>
        <taxon>Helicobacter</taxon>
    </lineage>
</organism>
<dbReference type="NCBIfam" id="NF010507">
    <property type="entry name" value="PRK13922.10-6"/>
    <property type="match status" value="1"/>
</dbReference>
<accession>A0A1Q2LJM2</accession>
<evidence type="ECO:0000313" key="2">
    <source>
        <dbReference type="EMBL" id="AQQ60551.1"/>
    </source>
</evidence>
<dbReference type="InterPro" id="IPR055342">
    <property type="entry name" value="MreC_beta-barrel_core"/>
</dbReference>
<dbReference type="PANTHER" id="PTHR34138">
    <property type="entry name" value="CELL SHAPE-DETERMINING PROTEIN MREC"/>
    <property type="match status" value="1"/>
</dbReference>
<proteinExistence type="predicted"/>
<sequence>MRRFYVIIATLCLIIAIAFGYVPFLQQYTLNISLQIKKYYNDKKEGITLFINDYMNQAAQIKDMRAKITQLETDSIKYKALQAEFDNLYYALESERHYLDPDVHLVKVLSYKTLGTYTKIWMDYTHVSDEPKIFGLVKDGYAIGIAKMVDNHMLGILNGDEDCSYSVYIGENRVPGTLRTMENGEIVIDYIPAWQSIKSGDSVVTSGLDGIFFEDVQVGTIGSIKPENGYLHAELKPHRFSNRLSYVWLIDTKIPQTTNLNTNILKPEDND</sequence>
<dbReference type="Pfam" id="PF04085">
    <property type="entry name" value="MreC"/>
    <property type="match status" value="1"/>
</dbReference>
<dbReference type="Proteomes" id="UP000188298">
    <property type="component" value="Chromosome"/>
</dbReference>
<evidence type="ECO:0000313" key="3">
    <source>
        <dbReference type="Proteomes" id="UP000188298"/>
    </source>
</evidence>